<dbReference type="GO" id="GO:1902936">
    <property type="term" value="F:phosphatidylinositol bisphosphate binding"/>
    <property type="evidence" value="ECO:0007669"/>
    <property type="project" value="TreeGrafter"/>
</dbReference>
<dbReference type="EMBL" id="JBBCAQ010000038">
    <property type="protein sequence ID" value="KAK7571843.1"/>
    <property type="molecule type" value="Genomic_DNA"/>
</dbReference>
<evidence type="ECO:0000313" key="3">
    <source>
        <dbReference type="Proteomes" id="UP001367676"/>
    </source>
</evidence>
<proteinExistence type="predicted"/>
<dbReference type="InterPro" id="IPR036865">
    <property type="entry name" value="CRAL-TRIO_dom_sf"/>
</dbReference>
<dbReference type="SUPFAM" id="SSF52087">
    <property type="entry name" value="CRAL/TRIO domain"/>
    <property type="match status" value="1"/>
</dbReference>
<protein>
    <recommendedName>
        <fullName evidence="1">CRAL-TRIO domain-containing protein</fullName>
    </recommendedName>
</protein>
<name>A0AAN9XX88_9HEMI</name>
<accession>A0AAN9XX88</accession>
<evidence type="ECO:0000259" key="1">
    <source>
        <dbReference type="PROSITE" id="PS50191"/>
    </source>
</evidence>
<gene>
    <name evidence="2" type="ORF">V9T40_014315</name>
</gene>
<dbReference type="Gene3D" id="3.40.525.10">
    <property type="entry name" value="CRAL-TRIO lipid binding domain"/>
    <property type="match status" value="1"/>
</dbReference>
<feature type="domain" description="CRAL-TRIO" evidence="1">
    <location>
        <begin position="94"/>
        <end position="253"/>
    </location>
</feature>
<organism evidence="2 3">
    <name type="scientific">Parthenolecanium corni</name>
    <dbReference type="NCBI Taxonomy" id="536013"/>
    <lineage>
        <taxon>Eukaryota</taxon>
        <taxon>Metazoa</taxon>
        <taxon>Ecdysozoa</taxon>
        <taxon>Arthropoda</taxon>
        <taxon>Hexapoda</taxon>
        <taxon>Insecta</taxon>
        <taxon>Pterygota</taxon>
        <taxon>Neoptera</taxon>
        <taxon>Paraneoptera</taxon>
        <taxon>Hemiptera</taxon>
        <taxon>Sternorrhyncha</taxon>
        <taxon>Coccoidea</taxon>
        <taxon>Coccidae</taxon>
        <taxon>Parthenolecanium</taxon>
    </lineage>
</organism>
<keyword evidence="3" id="KW-1185">Reference proteome</keyword>
<dbReference type="InterPro" id="IPR036273">
    <property type="entry name" value="CRAL/TRIO_N_dom_sf"/>
</dbReference>
<dbReference type="AlphaFoldDB" id="A0AAN9XX88"/>
<dbReference type="SUPFAM" id="SSF46938">
    <property type="entry name" value="CRAL/TRIO N-terminal domain"/>
    <property type="match status" value="1"/>
</dbReference>
<dbReference type="PANTHER" id="PTHR10174">
    <property type="entry name" value="ALPHA-TOCOPHEROL TRANSFER PROTEIN-RELATED"/>
    <property type="match status" value="1"/>
</dbReference>
<comment type="caution">
    <text evidence="2">The sequence shown here is derived from an EMBL/GenBank/DDBJ whole genome shotgun (WGS) entry which is preliminary data.</text>
</comment>
<dbReference type="Pfam" id="PF00650">
    <property type="entry name" value="CRAL_TRIO"/>
    <property type="match status" value="1"/>
</dbReference>
<dbReference type="CDD" id="cd00170">
    <property type="entry name" value="SEC14"/>
    <property type="match status" value="1"/>
</dbReference>
<reference evidence="2 3" key="1">
    <citation type="submission" date="2024-03" db="EMBL/GenBank/DDBJ databases">
        <title>Adaptation during the transition from Ophiocordyceps entomopathogen to insect associate is accompanied by gene loss and intensified selection.</title>
        <authorList>
            <person name="Ward C.M."/>
            <person name="Onetto C.A."/>
            <person name="Borneman A.R."/>
        </authorList>
    </citation>
    <scope>NUCLEOTIDE SEQUENCE [LARGE SCALE GENOMIC DNA]</scope>
    <source>
        <strain evidence="2">AWRI1</strain>
        <tissue evidence="2">Single Adult Female</tissue>
    </source>
</reference>
<dbReference type="Gene3D" id="1.10.8.20">
    <property type="entry name" value="N-terminal domain of phosphatidylinositol transfer protein sec14p"/>
    <property type="match status" value="1"/>
</dbReference>
<dbReference type="GO" id="GO:0016020">
    <property type="term" value="C:membrane"/>
    <property type="evidence" value="ECO:0007669"/>
    <property type="project" value="TreeGrafter"/>
</dbReference>
<dbReference type="PANTHER" id="PTHR10174:SF222">
    <property type="entry name" value="GH10083P-RELATED"/>
    <property type="match status" value="1"/>
</dbReference>
<dbReference type="InterPro" id="IPR001251">
    <property type="entry name" value="CRAL-TRIO_dom"/>
</dbReference>
<sequence>MFNFETASEEDAKRIFAEIDASKESIETGVQYLIEWLKQQPHLPNVTDKEFLTIFLVGCKNSLEKAKTRLNKYYINKARMPELYMNRDPCCEEFKKCMETMYIISLPKLTPDCYRVVINGFGVYNPDDGPTTTDILKLYSTLMDVNTKSDLVRGYISIYNCANVGIALHKFLLSLWASTAQLMQNSTPVRLHKVYILNLSPAIQFFVNVGLNLLSEKLSTRIIIWKKDPQNLVEIFPKEILPIEYGGVELSVDKLKDNTLERFIFYRDWLKSIEVDKADLDKIPKYDSSKDSFCLNEVQGSFRQLSFD</sequence>
<dbReference type="Proteomes" id="UP001367676">
    <property type="component" value="Unassembled WGS sequence"/>
</dbReference>
<dbReference type="PROSITE" id="PS50191">
    <property type="entry name" value="CRAL_TRIO"/>
    <property type="match status" value="1"/>
</dbReference>
<evidence type="ECO:0000313" key="2">
    <source>
        <dbReference type="EMBL" id="KAK7571843.1"/>
    </source>
</evidence>